<dbReference type="PROSITE" id="PS00134">
    <property type="entry name" value="TRYPSIN_HIS"/>
    <property type="match status" value="1"/>
</dbReference>
<dbReference type="PRINTS" id="PR00722">
    <property type="entry name" value="CHYMOTRYPSIN"/>
</dbReference>
<dbReference type="OrthoDB" id="6339452at2759"/>
<organism evidence="12 13">
    <name type="scientific">Amphibalanus amphitrite</name>
    <name type="common">Striped barnacle</name>
    <name type="synonym">Balanus amphitrite</name>
    <dbReference type="NCBI Taxonomy" id="1232801"/>
    <lineage>
        <taxon>Eukaryota</taxon>
        <taxon>Metazoa</taxon>
        <taxon>Ecdysozoa</taxon>
        <taxon>Arthropoda</taxon>
        <taxon>Crustacea</taxon>
        <taxon>Multicrustacea</taxon>
        <taxon>Cirripedia</taxon>
        <taxon>Thoracica</taxon>
        <taxon>Thoracicalcarea</taxon>
        <taxon>Balanomorpha</taxon>
        <taxon>Balanoidea</taxon>
        <taxon>Balanidae</taxon>
        <taxon>Amphibalaninae</taxon>
        <taxon>Amphibalanus</taxon>
    </lineage>
</organism>
<keyword evidence="3" id="KW-0677">Repeat</keyword>
<evidence type="ECO:0000256" key="1">
    <source>
        <dbReference type="ARBA" id="ARBA00022670"/>
    </source>
</evidence>
<dbReference type="InterPro" id="IPR043504">
    <property type="entry name" value="Peptidase_S1_PA_chymotrypsin"/>
</dbReference>
<keyword evidence="6 7" id="KW-1015">Disulfide bond</keyword>
<feature type="disulfide bond" evidence="7">
    <location>
        <begin position="100"/>
        <end position="115"/>
    </location>
</feature>
<dbReference type="Pfam" id="PF00089">
    <property type="entry name" value="Trypsin"/>
    <property type="match status" value="1"/>
</dbReference>
<comment type="caution">
    <text evidence="7">Lacks conserved residue(s) required for the propagation of feature annotation.</text>
</comment>
<dbReference type="PROSITE" id="PS00135">
    <property type="entry name" value="TRYPSIN_SER"/>
    <property type="match status" value="1"/>
</dbReference>
<keyword evidence="4 8" id="KW-0378">Hydrolase</keyword>
<dbReference type="PROSITE" id="PS50068">
    <property type="entry name" value="LDLRA_2"/>
    <property type="match status" value="1"/>
</dbReference>
<keyword evidence="9" id="KW-0732">Signal</keyword>
<dbReference type="InterPro" id="IPR003609">
    <property type="entry name" value="Pan_app"/>
</dbReference>
<protein>
    <submittedName>
        <fullName evidence="12">Hyaluronan-binding protein 2</fullName>
    </submittedName>
</protein>
<evidence type="ECO:0000256" key="5">
    <source>
        <dbReference type="ARBA" id="ARBA00022825"/>
    </source>
</evidence>
<evidence type="ECO:0000256" key="7">
    <source>
        <dbReference type="PROSITE-ProRule" id="PRU00124"/>
    </source>
</evidence>
<feature type="chain" id="PRO_5025499884" evidence="9">
    <location>
        <begin position="25"/>
        <end position="481"/>
    </location>
</feature>
<dbReference type="PANTHER" id="PTHR24252">
    <property type="entry name" value="ACROSIN-RELATED"/>
    <property type="match status" value="1"/>
</dbReference>
<dbReference type="GO" id="GO:0006508">
    <property type="term" value="P:proteolysis"/>
    <property type="evidence" value="ECO:0007669"/>
    <property type="project" value="UniProtKB-KW"/>
</dbReference>
<dbReference type="InterPro" id="IPR001254">
    <property type="entry name" value="Trypsin_dom"/>
</dbReference>
<evidence type="ECO:0000256" key="8">
    <source>
        <dbReference type="RuleBase" id="RU363034"/>
    </source>
</evidence>
<sequence>MAVGTSQWWTMVVFTSSMVISCGAISIGVTNSSDCDPPELSRADLLHWLWQHHQSSSQSRTNGTRSESQHLPAGGTGCSPATLCDPADPLDDCYHPRDACDGMADCMSGQDELHCDSSLCPFRRAGAISVSVSGSEELVWDDVNLRGCARFCTEALTGCVAFGYSAAGRRCRVFRSVSGLEDAPGWVLYVRQEPSELSSEMALETLPLDANPVFDTRTRVLSAGSSSRRVVGGRVVTYGTYPWQAQIQVYSNAGHFEHHCGGVLIGERLVLTAAHCLRPALTRLQVKLGQHDRRDASERFEQTFAVENALSHPGYGADPARGDADDIAVLKLRLRHGRPVVFSSHVQPLCLPRGPPTVGQECHISGWGKTDARLPDAASSAADILHGASVPIVSDSVCAAPELYGSRFVAERMVCAGHLAGGADTCQGDSGGPLACPGADGRWQLSGIVSFGVGCGDLLKPGVYTRVSYYVPWIERVVQLL</sequence>
<evidence type="ECO:0000256" key="3">
    <source>
        <dbReference type="ARBA" id="ARBA00022737"/>
    </source>
</evidence>
<evidence type="ECO:0000256" key="2">
    <source>
        <dbReference type="ARBA" id="ARBA00022696"/>
    </source>
</evidence>
<keyword evidence="2" id="KW-0356">Hemostasis</keyword>
<gene>
    <name evidence="12" type="primary">HABP2_1</name>
    <name evidence="12" type="ORF">FJT64_019499</name>
</gene>
<dbReference type="FunFam" id="2.40.10.10:FF:000003">
    <property type="entry name" value="Transmembrane serine protease 3"/>
    <property type="match status" value="1"/>
</dbReference>
<accession>A0A6A4WPK4</accession>
<evidence type="ECO:0000259" key="10">
    <source>
        <dbReference type="PROSITE" id="PS50240"/>
    </source>
</evidence>
<evidence type="ECO:0000256" key="6">
    <source>
        <dbReference type="ARBA" id="ARBA00023157"/>
    </source>
</evidence>
<evidence type="ECO:0000256" key="4">
    <source>
        <dbReference type="ARBA" id="ARBA00022801"/>
    </source>
</evidence>
<dbReference type="GO" id="GO:0004252">
    <property type="term" value="F:serine-type endopeptidase activity"/>
    <property type="evidence" value="ECO:0007669"/>
    <property type="project" value="InterPro"/>
</dbReference>
<evidence type="ECO:0000259" key="11">
    <source>
        <dbReference type="PROSITE" id="PS50948"/>
    </source>
</evidence>
<evidence type="ECO:0000313" key="13">
    <source>
        <dbReference type="Proteomes" id="UP000440578"/>
    </source>
</evidence>
<dbReference type="PANTHER" id="PTHR24252:SF7">
    <property type="entry name" value="HYALIN"/>
    <property type="match status" value="1"/>
</dbReference>
<dbReference type="PROSITE" id="PS50948">
    <property type="entry name" value="PAN"/>
    <property type="match status" value="1"/>
</dbReference>
<feature type="domain" description="Apple" evidence="11">
    <location>
        <begin position="115"/>
        <end position="193"/>
    </location>
</feature>
<name>A0A6A4WPK4_AMPAM</name>
<keyword evidence="13" id="KW-1185">Reference proteome</keyword>
<dbReference type="InterPro" id="IPR001314">
    <property type="entry name" value="Peptidase_S1A"/>
</dbReference>
<dbReference type="AlphaFoldDB" id="A0A6A4WPK4"/>
<dbReference type="GO" id="GO:0007599">
    <property type="term" value="P:hemostasis"/>
    <property type="evidence" value="ECO:0007669"/>
    <property type="project" value="UniProtKB-KW"/>
</dbReference>
<keyword evidence="5 8" id="KW-0720">Serine protease</keyword>
<dbReference type="SUPFAM" id="SSF50494">
    <property type="entry name" value="Trypsin-like serine proteases"/>
    <property type="match status" value="1"/>
</dbReference>
<dbReference type="InterPro" id="IPR009003">
    <property type="entry name" value="Peptidase_S1_PA"/>
</dbReference>
<proteinExistence type="predicted"/>
<evidence type="ECO:0000313" key="12">
    <source>
        <dbReference type="EMBL" id="KAF0309376.1"/>
    </source>
</evidence>
<feature type="domain" description="Peptidase S1" evidence="10">
    <location>
        <begin position="230"/>
        <end position="479"/>
    </location>
</feature>
<feature type="signal peptide" evidence="9">
    <location>
        <begin position="1"/>
        <end position="24"/>
    </location>
</feature>
<dbReference type="InterPro" id="IPR018114">
    <property type="entry name" value="TRYPSIN_HIS"/>
</dbReference>
<dbReference type="EMBL" id="VIIS01000408">
    <property type="protein sequence ID" value="KAF0309376.1"/>
    <property type="molecule type" value="Genomic_DNA"/>
</dbReference>
<dbReference type="PROSITE" id="PS50240">
    <property type="entry name" value="TRYPSIN_DOM"/>
    <property type="match status" value="1"/>
</dbReference>
<dbReference type="InterPro" id="IPR033116">
    <property type="entry name" value="TRYPSIN_SER"/>
</dbReference>
<dbReference type="Gene3D" id="2.40.10.10">
    <property type="entry name" value="Trypsin-like serine proteases"/>
    <property type="match status" value="1"/>
</dbReference>
<evidence type="ECO:0000256" key="9">
    <source>
        <dbReference type="SAM" id="SignalP"/>
    </source>
</evidence>
<keyword evidence="1 8" id="KW-0645">Protease</keyword>
<dbReference type="Proteomes" id="UP000440578">
    <property type="component" value="Unassembled WGS sequence"/>
</dbReference>
<comment type="caution">
    <text evidence="12">The sequence shown here is derived from an EMBL/GenBank/DDBJ whole genome shotgun (WGS) entry which is preliminary data.</text>
</comment>
<dbReference type="InterPro" id="IPR002172">
    <property type="entry name" value="LDrepeatLR_classA_rpt"/>
</dbReference>
<dbReference type="SMART" id="SM00020">
    <property type="entry name" value="Tryp_SPc"/>
    <property type="match status" value="1"/>
</dbReference>
<dbReference type="CDD" id="cd00190">
    <property type="entry name" value="Tryp_SPc"/>
    <property type="match status" value="1"/>
</dbReference>
<reference evidence="12 13" key="1">
    <citation type="submission" date="2019-07" db="EMBL/GenBank/DDBJ databases">
        <title>Draft genome assembly of a fouling barnacle, Amphibalanus amphitrite (Darwin, 1854): The first reference genome for Thecostraca.</title>
        <authorList>
            <person name="Kim W."/>
        </authorList>
    </citation>
    <scope>NUCLEOTIDE SEQUENCE [LARGE SCALE GENOMIC DNA]</scope>
    <source>
        <strain evidence="12">SNU_AA5</strain>
        <tissue evidence="12">Soma without cirri and trophi</tissue>
    </source>
</reference>